<gene>
    <name evidence="2" type="ORF">K458DRAFT_284643</name>
</gene>
<dbReference type="InterPro" id="IPR021514">
    <property type="entry name" value="DUF3176"/>
</dbReference>
<dbReference type="Pfam" id="PF11374">
    <property type="entry name" value="DUF3176"/>
    <property type="match status" value="1"/>
</dbReference>
<keyword evidence="1" id="KW-1133">Transmembrane helix</keyword>
<evidence type="ECO:0000313" key="2">
    <source>
        <dbReference type="EMBL" id="KAF2681808.1"/>
    </source>
</evidence>
<feature type="non-terminal residue" evidence="2">
    <location>
        <position position="1"/>
    </location>
</feature>
<dbReference type="OrthoDB" id="5376804at2759"/>
<accession>A0A6G1IUM4</accession>
<dbReference type="AlphaFoldDB" id="A0A6G1IUM4"/>
<reference evidence="2" key="1">
    <citation type="journal article" date="2020" name="Stud. Mycol.">
        <title>101 Dothideomycetes genomes: a test case for predicting lifestyles and emergence of pathogens.</title>
        <authorList>
            <person name="Haridas S."/>
            <person name="Albert R."/>
            <person name="Binder M."/>
            <person name="Bloem J."/>
            <person name="Labutti K."/>
            <person name="Salamov A."/>
            <person name="Andreopoulos B."/>
            <person name="Baker S."/>
            <person name="Barry K."/>
            <person name="Bills G."/>
            <person name="Bluhm B."/>
            <person name="Cannon C."/>
            <person name="Castanera R."/>
            <person name="Culley D."/>
            <person name="Daum C."/>
            <person name="Ezra D."/>
            <person name="Gonzalez J."/>
            <person name="Henrissat B."/>
            <person name="Kuo A."/>
            <person name="Liang C."/>
            <person name="Lipzen A."/>
            <person name="Lutzoni F."/>
            <person name="Magnuson J."/>
            <person name="Mondo S."/>
            <person name="Nolan M."/>
            <person name="Ohm R."/>
            <person name="Pangilinan J."/>
            <person name="Park H.-J."/>
            <person name="Ramirez L."/>
            <person name="Alfaro M."/>
            <person name="Sun H."/>
            <person name="Tritt A."/>
            <person name="Yoshinaga Y."/>
            <person name="Zwiers L.-H."/>
            <person name="Turgeon B."/>
            <person name="Goodwin S."/>
            <person name="Spatafora J."/>
            <person name="Crous P."/>
            <person name="Grigoriev I."/>
        </authorList>
    </citation>
    <scope>NUCLEOTIDE SEQUENCE</scope>
    <source>
        <strain evidence="2">CBS 122367</strain>
    </source>
</reference>
<organism evidence="2 3">
    <name type="scientific">Lentithecium fluviatile CBS 122367</name>
    <dbReference type="NCBI Taxonomy" id="1168545"/>
    <lineage>
        <taxon>Eukaryota</taxon>
        <taxon>Fungi</taxon>
        <taxon>Dikarya</taxon>
        <taxon>Ascomycota</taxon>
        <taxon>Pezizomycotina</taxon>
        <taxon>Dothideomycetes</taxon>
        <taxon>Pleosporomycetidae</taxon>
        <taxon>Pleosporales</taxon>
        <taxon>Massarineae</taxon>
        <taxon>Lentitheciaceae</taxon>
        <taxon>Lentithecium</taxon>
    </lineage>
</organism>
<dbReference type="PANTHER" id="PTHR35394:SF5">
    <property type="entry name" value="DUF3176 DOMAIN-CONTAINING PROTEIN"/>
    <property type="match status" value="1"/>
</dbReference>
<dbReference type="EMBL" id="MU005590">
    <property type="protein sequence ID" value="KAF2681808.1"/>
    <property type="molecule type" value="Genomic_DNA"/>
</dbReference>
<feature type="transmembrane region" description="Helical" evidence="1">
    <location>
        <begin position="65"/>
        <end position="82"/>
    </location>
</feature>
<evidence type="ECO:0000313" key="3">
    <source>
        <dbReference type="Proteomes" id="UP000799291"/>
    </source>
</evidence>
<keyword evidence="1" id="KW-0812">Transmembrane</keyword>
<evidence type="ECO:0000256" key="1">
    <source>
        <dbReference type="SAM" id="Phobius"/>
    </source>
</evidence>
<protein>
    <submittedName>
        <fullName evidence="2">Uncharacterized protein</fullName>
    </submittedName>
</protein>
<dbReference type="PANTHER" id="PTHR35394">
    <property type="entry name" value="DUF3176 DOMAIN-CONTAINING PROTEIN"/>
    <property type="match status" value="1"/>
</dbReference>
<dbReference type="Proteomes" id="UP000799291">
    <property type="component" value="Unassembled WGS sequence"/>
</dbReference>
<keyword evidence="3" id="KW-1185">Reference proteome</keyword>
<sequence length="90" mass="10209">SLIAVCSTIAKSALLVALKQDLCQLKWNHFEKRRNTLDQFQYFEDASRGPWGSTMLLVRMWKKRISPIVVVGAVLNILALALEPLTQQII</sequence>
<proteinExistence type="predicted"/>
<feature type="non-terminal residue" evidence="2">
    <location>
        <position position="90"/>
    </location>
</feature>
<name>A0A6G1IUM4_9PLEO</name>
<keyword evidence="1" id="KW-0472">Membrane</keyword>